<dbReference type="PANTHER" id="PTHR47331">
    <property type="entry name" value="PHD-TYPE DOMAIN-CONTAINING PROTEIN"/>
    <property type="match status" value="1"/>
</dbReference>
<proteinExistence type="predicted"/>
<organism evidence="1 2">
    <name type="scientific">Araneus ventricosus</name>
    <name type="common">Orbweaver spider</name>
    <name type="synonym">Epeira ventricosa</name>
    <dbReference type="NCBI Taxonomy" id="182803"/>
    <lineage>
        <taxon>Eukaryota</taxon>
        <taxon>Metazoa</taxon>
        <taxon>Ecdysozoa</taxon>
        <taxon>Arthropoda</taxon>
        <taxon>Chelicerata</taxon>
        <taxon>Arachnida</taxon>
        <taxon>Araneae</taxon>
        <taxon>Araneomorphae</taxon>
        <taxon>Entelegynae</taxon>
        <taxon>Araneoidea</taxon>
        <taxon>Araneidae</taxon>
        <taxon>Araneus</taxon>
    </lineage>
</organism>
<dbReference type="OrthoDB" id="6436159at2759"/>
<reference evidence="1 2" key="1">
    <citation type="journal article" date="2019" name="Sci. Rep.">
        <title>Orb-weaving spider Araneus ventricosus genome elucidates the spidroin gene catalogue.</title>
        <authorList>
            <person name="Kono N."/>
            <person name="Nakamura H."/>
            <person name="Ohtoshi R."/>
            <person name="Moran D.A.P."/>
            <person name="Shinohara A."/>
            <person name="Yoshida Y."/>
            <person name="Fujiwara M."/>
            <person name="Mori M."/>
            <person name="Tomita M."/>
            <person name="Arakawa K."/>
        </authorList>
    </citation>
    <scope>NUCLEOTIDE SEQUENCE [LARGE SCALE GENOMIC DNA]</scope>
</reference>
<sequence>METLVQFRGTYRGCFTKFIEKLKVFLKTEVDDSDLYVSHLSQLTEKYTKIQHLNDEIPKLIQGKDRCTERDICNEIENAESYEDKFIYWKMKLERYISRDDNGIDTHSKIDEDSDIPNEDKYQYLIQSTLKGLRAREVVESFPPTPENYTQAIECLKASFGREDVLVKVYVWELLSLVLNNVLNNEHKFPLIKLYERIENQLRSLQMLGVTSAKYASMLYPLVESCLPINLLRIWERHLSSITFKSDEKFNKLETLMKFLGKEIEGEEKNNLAKSGFGLEHKTQKNQSMKSSFNRNKNITTGMELYSSAQSSATSKNSQCVFCDKNHSCAECSYAQGLLVQQRKSILIKKGGCFRCLKLNHISSTCRSKIKCLNCGRLHHLLMCFNNQIQVTKEISKPKPDNDIPVQDQILANVSPTPHVLLQTLAVHLRGGKGKVKIRTIIDSASQRSYILNSTAQRLNYQPHRRESLRHTLFGGTSTEICHHDVYRAFLTDVSLTYNCKFEVLGQEAICATIPPVADGSWMKELSENNIHLSDHCLGPVELLIGAEVVGKLLTGGYKLLPSGLVAIETRLG</sequence>
<evidence type="ECO:0000313" key="2">
    <source>
        <dbReference type="Proteomes" id="UP000499080"/>
    </source>
</evidence>
<protein>
    <recommendedName>
        <fullName evidence="3">Peptidase aspartic putative domain-containing protein</fullName>
    </recommendedName>
</protein>
<dbReference type="Pfam" id="PF03564">
    <property type="entry name" value="DUF1759"/>
    <property type="match status" value="1"/>
</dbReference>
<accession>A0A4Y2F1R9</accession>
<dbReference type="InterPro" id="IPR005312">
    <property type="entry name" value="DUF1759"/>
</dbReference>
<dbReference type="AlphaFoldDB" id="A0A4Y2F1R9"/>
<name>A0A4Y2F1R9_ARAVE</name>
<gene>
    <name evidence="1" type="ORF">AVEN_253001_1</name>
</gene>
<comment type="caution">
    <text evidence="1">The sequence shown here is derived from an EMBL/GenBank/DDBJ whole genome shotgun (WGS) entry which is preliminary data.</text>
</comment>
<evidence type="ECO:0008006" key="3">
    <source>
        <dbReference type="Google" id="ProtNLM"/>
    </source>
</evidence>
<dbReference type="Proteomes" id="UP000499080">
    <property type="component" value="Unassembled WGS sequence"/>
</dbReference>
<dbReference type="PANTHER" id="PTHR47331:SF5">
    <property type="entry name" value="RIBONUCLEASE H"/>
    <property type="match status" value="1"/>
</dbReference>
<dbReference type="EMBL" id="BGPR01000755">
    <property type="protein sequence ID" value="GBM34276.1"/>
    <property type="molecule type" value="Genomic_DNA"/>
</dbReference>
<keyword evidence="2" id="KW-1185">Reference proteome</keyword>
<evidence type="ECO:0000313" key="1">
    <source>
        <dbReference type="EMBL" id="GBM34276.1"/>
    </source>
</evidence>